<evidence type="ECO:0000256" key="7">
    <source>
        <dbReference type="SAM" id="Phobius"/>
    </source>
</evidence>
<protein>
    <recommendedName>
        <fullName evidence="2">histidine kinase</fullName>
        <ecNumber evidence="2">2.7.13.3</ecNumber>
    </recommendedName>
</protein>
<gene>
    <name evidence="9" type="ORF">BC792_11014</name>
</gene>
<dbReference type="AlphaFoldDB" id="A0A5S5DIC7"/>
<dbReference type="InterPro" id="IPR050351">
    <property type="entry name" value="BphY/WalK/GraS-like"/>
</dbReference>
<dbReference type="InterPro" id="IPR005467">
    <property type="entry name" value="His_kinase_dom"/>
</dbReference>
<dbReference type="InterPro" id="IPR036890">
    <property type="entry name" value="HATPase_C_sf"/>
</dbReference>
<keyword evidence="7" id="KW-0472">Membrane</keyword>
<dbReference type="GO" id="GO:0016036">
    <property type="term" value="P:cellular response to phosphate starvation"/>
    <property type="evidence" value="ECO:0007669"/>
    <property type="project" value="TreeGrafter"/>
</dbReference>
<keyword evidence="6" id="KW-0902">Two-component regulatory system</keyword>
<dbReference type="PRINTS" id="PR00344">
    <property type="entry name" value="BCTRLSENSOR"/>
</dbReference>
<dbReference type="PROSITE" id="PS50109">
    <property type="entry name" value="HIS_KIN"/>
    <property type="match status" value="1"/>
</dbReference>
<dbReference type="SUPFAM" id="SSF55874">
    <property type="entry name" value="ATPase domain of HSP90 chaperone/DNA topoisomerase II/histidine kinase"/>
    <property type="match status" value="1"/>
</dbReference>
<dbReference type="PANTHER" id="PTHR45453">
    <property type="entry name" value="PHOSPHATE REGULON SENSOR PROTEIN PHOR"/>
    <property type="match status" value="1"/>
</dbReference>
<evidence type="ECO:0000313" key="9">
    <source>
        <dbReference type="EMBL" id="TYP95687.1"/>
    </source>
</evidence>
<reference evidence="9 10" key="1">
    <citation type="submission" date="2019-07" db="EMBL/GenBank/DDBJ databases">
        <title>Genomic Encyclopedia of Archaeal and Bacterial Type Strains, Phase II (KMG-II): from individual species to whole genera.</title>
        <authorList>
            <person name="Goeker M."/>
        </authorList>
    </citation>
    <scope>NUCLEOTIDE SEQUENCE [LARGE SCALE GENOMIC DNA]</scope>
    <source>
        <strain evidence="9 10">DSM 18850</strain>
    </source>
</reference>
<dbReference type="CDD" id="cd00082">
    <property type="entry name" value="HisKA"/>
    <property type="match status" value="1"/>
</dbReference>
<keyword evidence="7" id="KW-0812">Transmembrane</keyword>
<dbReference type="GO" id="GO:0005886">
    <property type="term" value="C:plasma membrane"/>
    <property type="evidence" value="ECO:0007669"/>
    <property type="project" value="TreeGrafter"/>
</dbReference>
<comment type="caution">
    <text evidence="9">The sequence shown here is derived from an EMBL/GenBank/DDBJ whole genome shotgun (WGS) entry which is preliminary data.</text>
</comment>
<dbReference type="SMART" id="SM00387">
    <property type="entry name" value="HATPase_c"/>
    <property type="match status" value="1"/>
</dbReference>
<feature type="transmembrane region" description="Helical" evidence="7">
    <location>
        <begin position="212"/>
        <end position="231"/>
    </location>
</feature>
<dbReference type="GO" id="GO:0000155">
    <property type="term" value="F:phosphorelay sensor kinase activity"/>
    <property type="evidence" value="ECO:0007669"/>
    <property type="project" value="InterPro"/>
</dbReference>
<sequence>MKKKHIPISIVSFGVLLVVQYLLIYNTFALRNNQYQVLERKSLDSAYRALLLNDKVFPGGQRIIDSLIRPQYDRFRQLQDQGHAQQTAVLAERLTDTILRALRTHSNMDTIFSRLILENDLDANLSYRLLLTGLEMTLDGKQYLNLLQGRYRITADQPYLVVDGTLQDINKQNLITSLTVSSPQANSYKIGFALHADDPDSRYTKILRQMTPTLLLAFIAIFLVVAIYYLTYRNWIRQKKMAEMTSDFLNSITHEFHTPITTITVASKSIGNMALMQRDEKISELSSIITRQSTRLQNLVKQALNITELNTYNIQKESYPIYDLMTESIDDYRLAVEHNVQISMRSELGRPALEISLNKFLFTTAVFNIFDNAIKYNRSANKVIAVSITETNGEIGIHIADNGIGLDEKQYQAVFQKFYRGKESGYMPGLGLGLFYVQKVAEAHGWRVEVRSSAEQGTTFTIWIASETN</sequence>
<dbReference type="Gene3D" id="3.30.565.10">
    <property type="entry name" value="Histidine kinase-like ATPase, C-terminal domain"/>
    <property type="match status" value="1"/>
</dbReference>
<keyword evidence="4" id="KW-0808">Transferase</keyword>
<dbReference type="Pfam" id="PF02518">
    <property type="entry name" value="HATPase_c"/>
    <property type="match status" value="1"/>
</dbReference>
<evidence type="ECO:0000256" key="6">
    <source>
        <dbReference type="ARBA" id="ARBA00023012"/>
    </source>
</evidence>
<dbReference type="GO" id="GO:0004721">
    <property type="term" value="F:phosphoprotein phosphatase activity"/>
    <property type="evidence" value="ECO:0007669"/>
    <property type="project" value="TreeGrafter"/>
</dbReference>
<keyword evidence="5 9" id="KW-0418">Kinase</keyword>
<accession>A0A5S5DIC7</accession>
<dbReference type="EMBL" id="VNHX01000010">
    <property type="protein sequence ID" value="TYP95687.1"/>
    <property type="molecule type" value="Genomic_DNA"/>
</dbReference>
<comment type="catalytic activity">
    <reaction evidence="1">
        <text>ATP + protein L-histidine = ADP + protein N-phospho-L-histidine.</text>
        <dbReference type="EC" id="2.7.13.3"/>
    </reaction>
</comment>
<feature type="transmembrane region" description="Helical" evidence="7">
    <location>
        <begin position="6"/>
        <end position="25"/>
    </location>
</feature>
<evidence type="ECO:0000256" key="1">
    <source>
        <dbReference type="ARBA" id="ARBA00000085"/>
    </source>
</evidence>
<dbReference type="Proteomes" id="UP000325105">
    <property type="component" value="Unassembled WGS sequence"/>
</dbReference>
<dbReference type="SUPFAM" id="SSF47384">
    <property type="entry name" value="Homodimeric domain of signal transducing histidine kinase"/>
    <property type="match status" value="1"/>
</dbReference>
<dbReference type="InterPro" id="IPR003594">
    <property type="entry name" value="HATPase_dom"/>
</dbReference>
<keyword evidence="3" id="KW-0597">Phosphoprotein</keyword>
<dbReference type="OrthoDB" id="921707at2"/>
<dbReference type="RefSeq" id="WP_148908609.1">
    <property type="nucleotide sequence ID" value="NZ_VNHX01000010.1"/>
</dbReference>
<name>A0A5S5DIC7_9SPHI</name>
<evidence type="ECO:0000256" key="5">
    <source>
        <dbReference type="ARBA" id="ARBA00022777"/>
    </source>
</evidence>
<dbReference type="EC" id="2.7.13.3" evidence="2"/>
<dbReference type="PANTHER" id="PTHR45453:SF1">
    <property type="entry name" value="PHOSPHATE REGULON SENSOR PROTEIN PHOR"/>
    <property type="match status" value="1"/>
</dbReference>
<organism evidence="9 10">
    <name type="scientific">Sphingobacterium allocomposti</name>
    <dbReference type="NCBI Taxonomy" id="415956"/>
    <lineage>
        <taxon>Bacteria</taxon>
        <taxon>Pseudomonadati</taxon>
        <taxon>Bacteroidota</taxon>
        <taxon>Sphingobacteriia</taxon>
        <taxon>Sphingobacteriales</taxon>
        <taxon>Sphingobacteriaceae</taxon>
        <taxon>Sphingobacterium</taxon>
    </lineage>
</organism>
<dbReference type="InterPro" id="IPR036097">
    <property type="entry name" value="HisK_dim/P_sf"/>
</dbReference>
<evidence type="ECO:0000259" key="8">
    <source>
        <dbReference type="PROSITE" id="PS50109"/>
    </source>
</evidence>
<evidence type="ECO:0000313" key="10">
    <source>
        <dbReference type="Proteomes" id="UP000325105"/>
    </source>
</evidence>
<evidence type="ECO:0000256" key="4">
    <source>
        <dbReference type="ARBA" id="ARBA00022679"/>
    </source>
</evidence>
<dbReference type="CDD" id="cd00075">
    <property type="entry name" value="HATPase"/>
    <property type="match status" value="1"/>
</dbReference>
<dbReference type="InterPro" id="IPR004358">
    <property type="entry name" value="Sig_transdc_His_kin-like_C"/>
</dbReference>
<evidence type="ECO:0000256" key="2">
    <source>
        <dbReference type="ARBA" id="ARBA00012438"/>
    </source>
</evidence>
<dbReference type="InterPro" id="IPR003661">
    <property type="entry name" value="HisK_dim/P_dom"/>
</dbReference>
<dbReference type="Pfam" id="PF00512">
    <property type="entry name" value="HisKA"/>
    <property type="match status" value="1"/>
</dbReference>
<keyword evidence="10" id="KW-1185">Reference proteome</keyword>
<dbReference type="Gene3D" id="1.10.287.130">
    <property type="match status" value="1"/>
</dbReference>
<proteinExistence type="predicted"/>
<keyword evidence="7" id="KW-1133">Transmembrane helix</keyword>
<evidence type="ECO:0000256" key="3">
    <source>
        <dbReference type="ARBA" id="ARBA00022553"/>
    </source>
</evidence>
<feature type="domain" description="Histidine kinase" evidence="8">
    <location>
        <begin position="251"/>
        <end position="468"/>
    </location>
</feature>